<dbReference type="EMBL" id="BAAANN010000012">
    <property type="protein sequence ID" value="GAA1959932.1"/>
    <property type="molecule type" value="Genomic_DNA"/>
</dbReference>
<dbReference type="InterPro" id="IPR050109">
    <property type="entry name" value="HTH-type_TetR-like_transc_reg"/>
</dbReference>
<keyword evidence="3" id="KW-0804">Transcription</keyword>
<feature type="DNA-binding region" description="H-T-H motif" evidence="4">
    <location>
        <begin position="29"/>
        <end position="48"/>
    </location>
</feature>
<dbReference type="PANTHER" id="PTHR30055">
    <property type="entry name" value="HTH-TYPE TRANSCRIPTIONAL REGULATOR RUTR"/>
    <property type="match status" value="1"/>
</dbReference>
<evidence type="ECO:0000313" key="7">
    <source>
        <dbReference type="Proteomes" id="UP001501116"/>
    </source>
</evidence>
<evidence type="ECO:0000256" key="1">
    <source>
        <dbReference type="ARBA" id="ARBA00023015"/>
    </source>
</evidence>
<dbReference type="PRINTS" id="PR00455">
    <property type="entry name" value="HTHTETR"/>
</dbReference>
<dbReference type="SUPFAM" id="SSF46689">
    <property type="entry name" value="Homeodomain-like"/>
    <property type="match status" value="1"/>
</dbReference>
<evidence type="ECO:0000259" key="5">
    <source>
        <dbReference type="PROSITE" id="PS50977"/>
    </source>
</evidence>
<evidence type="ECO:0000256" key="2">
    <source>
        <dbReference type="ARBA" id="ARBA00023125"/>
    </source>
</evidence>
<dbReference type="Gene3D" id="1.10.357.10">
    <property type="entry name" value="Tetracycline Repressor, domain 2"/>
    <property type="match status" value="1"/>
</dbReference>
<gene>
    <name evidence="6" type="ORF">GCM10009754_33060</name>
</gene>
<dbReference type="PANTHER" id="PTHR30055:SF234">
    <property type="entry name" value="HTH-TYPE TRANSCRIPTIONAL REGULATOR BETI"/>
    <property type="match status" value="1"/>
</dbReference>
<keyword evidence="7" id="KW-1185">Reference proteome</keyword>
<protein>
    <submittedName>
        <fullName evidence="6">TetR/AcrR family transcriptional regulator</fullName>
    </submittedName>
</protein>
<sequence>MGRPPRHDAESLLDAAAHLAAEQGPRGVTMTAVARKAGAPSGSVYHRFPGRPDLLAALWLRSLDRFQSGFLEAITDPDPLASARAGAAHVVRWSRENPSDAAILLYSAADFGRAEWPEPERDRLDRANRRVAKEIRKLATALGHDSPRDVEQMRIALIDIPYALVRRNYRAGKKIPKYAEELAADCVTALLTREARA</sequence>
<dbReference type="RefSeq" id="WP_344418663.1">
    <property type="nucleotide sequence ID" value="NZ_BAAANN010000012.1"/>
</dbReference>
<dbReference type="InterPro" id="IPR009057">
    <property type="entry name" value="Homeodomain-like_sf"/>
</dbReference>
<dbReference type="InterPro" id="IPR001647">
    <property type="entry name" value="HTH_TetR"/>
</dbReference>
<proteinExistence type="predicted"/>
<evidence type="ECO:0000313" key="6">
    <source>
        <dbReference type="EMBL" id="GAA1959932.1"/>
    </source>
</evidence>
<organism evidence="6 7">
    <name type="scientific">Amycolatopsis minnesotensis</name>
    <dbReference type="NCBI Taxonomy" id="337894"/>
    <lineage>
        <taxon>Bacteria</taxon>
        <taxon>Bacillati</taxon>
        <taxon>Actinomycetota</taxon>
        <taxon>Actinomycetes</taxon>
        <taxon>Pseudonocardiales</taxon>
        <taxon>Pseudonocardiaceae</taxon>
        <taxon>Amycolatopsis</taxon>
    </lineage>
</organism>
<dbReference type="Pfam" id="PF00440">
    <property type="entry name" value="TetR_N"/>
    <property type="match status" value="1"/>
</dbReference>
<keyword evidence="1" id="KW-0805">Transcription regulation</keyword>
<feature type="domain" description="HTH tetR-type" evidence="5">
    <location>
        <begin position="6"/>
        <end position="66"/>
    </location>
</feature>
<keyword evidence="2 4" id="KW-0238">DNA-binding</keyword>
<dbReference type="PROSITE" id="PS50977">
    <property type="entry name" value="HTH_TETR_2"/>
    <property type="match status" value="1"/>
</dbReference>
<reference evidence="6 7" key="1">
    <citation type="journal article" date="2019" name="Int. J. Syst. Evol. Microbiol.">
        <title>The Global Catalogue of Microorganisms (GCM) 10K type strain sequencing project: providing services to taxonomists for standard genome sequencing and annotation.</title>
        <authorList>
            <consortium name="The Broad Institute Genomics Platform"/>
            <consortium name="The Broad Institute Genome Sequencing Center for Infectious Disease"/>
            <person name="Wu L."/>
            <person name="Ma J."/>
        </authorList>
    </citation>
    <scope>NUCLEOTIDE SEQUENCE [LARGE SCALE GENOMIC DNA]</scope>
    <source>
        <strain evidence="6 7">JCM 14545</strain>
    </source>
</reference>
<name>A0ABN2QXL5_9PSEU</name>
<evidence type="ECO:0000256" key="4">
    <source>
        <dbReference type="PROSITE-ProRule" id="PRU00335"/>
    </source>
</evidence>
<evidence type="ECO:0000256" key="3">
    <source>
        <dbReference type="ARBA" id="ARBA00023163"/>
    </source>
</evidence>
<dbReference type="Proteomes" id="UP001501116">
    <property type="component" value="Unassembled WGS sequence"/>
</dbReference>
<comment type="caution">
    <text evidence="6">The sequence shown here is derived from an EMBL/GenBank/DDBJ whole genome shotgun (WGS) entry which is preliminary data.</text>
</comment>
<accession>A0ABN2QXL5</accession>